<evidence type="ECO:0000256" key="5">
    <source>
        <dbReference type="ARBA" id="ARBA00022598"/>
    </source>
</evidence>
<dbReference type="InterPro" id="IPR020560">
    <property type="entry name" value="PRibGlycinamide_synth_C-dom"/>
</dbReference>
<dbReference type="GO" id="GO:0009113">
    <property type="term" value="P:purine nucleobase biosynthetic process"/>
    <property type="evidence" value="ECO:0007669"/>
    <property type="project" value="InterPro"/>
</dbReference>
<dbReference type="GO" id="GO:0046872">
    <property type="term" value="F:metal ion binding"/>
    <property type="evidence" value="ECO:0007669"/>
    <property type="project" value="UniProtKB-KW"/>
</dbReference>
<comment type="pathway">
    <text evidence="3 14">Purine metabolism; IMP biosynthesis via de novo pathway; N(1)-(5-phospho-D-ribosyl)glycinamide from 5-phospho-alpha-D-ribose 1-diphosphate: step 2/2.</text>
</comment>
<keyword evidence="8 14" id="KW-0658">Purine biosynthesis</keyword>
<evidence type="ECO:0000256" key="11">
    <source>
        <dbReference type="ARBA" id="ARBA00038345"/>
    </source>
</evidence>
<accession>A0A1J4TT28</accession>
<dbReference type="Gene3D" id="3.30.1490.20">
    <property type="entry name" value="ATP-grasp fold, A domain"/>
    <property type="match status" value="1"/>
</dbReference>
<dbReference type="Pfam" id="PF01071">
    <property type="entry name" value="GARS_A"/>
    <property type="match status" value="1"/>
</dbReference>
<dbReference type="PANTHER" id="PTHR43472">
    <property type="entry name" value="PHOSPHORIBOSYLAMINE--GLYCINE LIGASE"/>
    <property type="match status" value="1"/>
</dbReference>
<evidence type="ECO:0000313" key="17">
    <source>
        <dbReference type="EMBL" id="OIO15404.1"/>
    </source>
</evidence>
<sequence length="427" mass="47240">MKVLIIGSGGREHALTWKILQSKKVLKIYCAPGNPGTALLAKNIDISSCDIKSLLKFVQKEKIDLTIVGPEAPLILGIVDLFEKNNLAIIGPSKRAAQIEGSKVFAKKIMLWNNIPTAKFVCFDDYKSASKYLKTQKYPLVIKAEGQCLGKGVSVCQDDKSAQKFVKDIFINKIFKDEGKRIVIEEYLTGQEISFMVATDGINFASLIPSQDHKGAYDGDKGPNTGGMGAYAPVPFVDSDMVRRIEDEIVKPTLRSLAKHGNLYKGILYPGLILTKDGPKVLEYNCRFGDPETQAVLSLLETDIIDVFEAINNQQVKRLKLRWFKSSAVNVVLAAKGYPKEYEKGKVIKGTDKYKGKKDVFIFHAGTKIQNKKLLSCGGRVIGVTARGKNLKEAIDKAYKNIGKKGIHFPGMHYRKDIGKKGLIPKL</sequence>
<gene>
    <name evidence="14" type="primary">purD</name>
    <name evidence="17" type="ORF">AUJ73_00640</name>
</gene>
<reference evidence="17 18" key="1">
    <citation type="journal article" date="2016" name="Environ. Microbiol.">
        <title>Genomic resolution of a cold subsurface aquifer community provides metabolic insights for novel microbes adapted to high CO concentrations.</title>
        <authorList>
            <person name="Probst A.J."/>
            <person name="Castelle C.J."/>
            <person name="Singh A."/>
            <person name="Brown C.T."/>
            <person name="Anantharaman K."/>
            <person name="Sharon I."/>
            <person name="Hug L.A."/>
            <person name="Burstein D."/>
            <person name="Emerson J.B."/>
            <person name="Thomas B.C."/>
            <person name="Banfield J.F."/>
        </authorList>
    </citation>
    <scope>NUCLEOTIDE SEQUENCE [LARGE SCALE GENOMIC DNA]</scope>
    <source>
        <strain evidence="17">CG1_02_37_22</strain>
    </source>
</reference>
<dbReference type="Proteomes" id="UP000183120">
    <property type="component" value="Unassembled WGS sequence"/>
</dbReference>
<dbReference type="NCBIfam" id="TIGR00877">
    <property type="entry name" value="purD"/>
    <property type="match status" value="1"/>
</dbReference>
<evidence type="ECO:0000256" key="10">
    <source>
        <dbReference type="ARBA" id="ARBA00023211"/>
    </source>
</evidence>
<comment type="cofactor">
    <cofactor evidence="2">
        <name>Mg(2+)</name>
        <dbReference type="ChEBI" id="CHEBI:18420"/>
    </cofactor>
</comment>
<evidence type="ECO:0000256" key="12">
    <source>
        <dbReference type="ARBA" id="ARBA00042242"/>
    </source>
</evidence>
<dbReference type="InterPro" id="IPR011761">
    <property type="entry name" value="ATP-grasp"/>
</dbReference>
<dbReference type="AlphaFoldDB" id="A0A1J4TT28"/>
<dbReference type="SUPFAM" id="SSF52440">
    <property type="entry name" value="PreATP-grasp domain"/>
    <property type="match status" value="1"/>
</dbReference>
<evidence type="ECO:0000256" key="7">
    <source>
        <dbReference type="ARBA" id="ARBA00022741"/>
    </source>
</evidence>
<dbReference type="Pfam" id="PF02844">
    <property type="entry name" value="GARS_N"/>
    <property type="match status" value="1"/>
</dbReference>
<dbReference type="PROSITE" id="PS00184">
    <property type="entry name" value="GARS"/>
    <property type="match status" value="1"/>
</dbReference>
<dbReference type="PANTHER" id="PTHR43472:SF1">
    <property type="entry name" value="PHOSPHORIBOSYLAMINE--GLYCINE LIGASE, CHLOROPLASTIC"/>
    <property type="match status" value="1"/>
</dbReference>
<evidence type="ECO:0000256" key="4">
    <source>
        <dbReference type="ARBA" id="ARBA00013255"/>
    </source>
</evidence>
<dbReference type="SUPFAM" id="SSF51246">
    <property type="entry name" value="Rudiment single hybrid motif"/>
    <property type="match status" value="1"/>
</dbReference>
<evidence type="ECO:0000256" key="13">
    <source>
        <dbReference type="ARBA" id="ARBA00042864"/>
    </source>
</evidence>
<dbReference type="SMART" id="SM01210">
    <property type="entry name" value="GARS_C"/>
    <property type="match status" value="1"/>
</dbReference>
<dbReference type="Gene3D" id="3.30.470.20">
    <property type="entry name" value="ATP-grasp fold, B domain"/>
    <property type="match status" value="1"/>
</dbReference>
<dbReference type="PROSITE" id="PS50975">
    <property type="entry name" value="ATP_GRASP"/>
    <property type="match status" value="1"/>
</dbReference>
<name>A0A1J4TT28_9BACT</name>
<dbReference type="InterPro" id="IPR016185">
    <property type="entry name" value="PreATP-grasp_dom_sf"/>
</dbReference>
<keyword evidence="5 14" id="KW-0436">Ligase</keyword>
<dbReference type="FunFam" id="3.30.470.20:FF:000018">
    <property type="entry name" value="Trifunctional purine biosynthetic protein adenosine-3"/>
    <property type="match status" value="1"/>
</dbReference>
<dbReference type="GO" id="GO:0006189">
    <property type="term" value="P:'de novo' IMP biosynthetic process"/>
    <property type="evidence" value="ECO:0007669"/>
    <property type="project" value="UniProtKB-UniRule"/>
</dbReference>
<dbReference type="EMBL" id="MNUY01000010">
    <property type="protein sequence ID" value="OIO15404.1"/>
    <property type="molecule type" value="Genomic_DNA"/>
</dbReference>
<dbReference type="InterPro" id="IPR011054">
    <property type="entry name" value="Rudment_hybrid_motif"/>
</dbReference>
<evidence type="ECO:0000256" key="1">
    <source>
        <dbReference type="ARBA" id="ARBA00001936"/>
    </source>
</evidence>
<proteinExistence type="inferred from homology"/>
<dbReference type="HAMAP" id="MF_00138">
    <property type="entry name" value="GARS"/>
    <property type="match status" value="1"/>
</dbReference>
<evidence type="ECO:0000256" key="3">
    <source>
        <dbReference type="ARBA" id="ARBA00005174"/>
    </source>
</evidence>
<keyword evidence="10" id="KW-0464">Manganese</keyword>
<dbReference type="GO" id="GO:0004637">
    <property type="term" value="F:phosphoribosylamine-glycine ligase activity"/>
    <property type="evidence" value="ECO:0007669"/>
    <property type="project" value="UniProtKB-UniRule"/>
</dbReference>
<evidence type="ECO:0000256" key="14">
    <source>
        <dbReference type="HAMAP-Rule" id="MF_00138"/>
    </source>
</evidence>
<dbReference type="SMART" id="SM01209">
    <property type="entry name" value="GARS_A"/>
    <property type="match status" value="1"/>
</dbReference>
<comment type="similarity">
    <text evidence="11 14">Belongs to the GARS family.</text>
</comment>
<evidence type="ECO:0000256" key="6">
    <source>
        <dbReference type="ARBA" id="ARBA00022723"/>
    </source>
</evidence>
<keyword evidence="7 15" id="KW-0547">Nucleotide-binding</keyword>
<comment type="catalytic activity">
    <reaction evidence="14">
        <text>5-phospho-beta-D-ribosylamine + glycine + ATP = N(1)-(5-phospho-beta-D-ribosyl)glycinamide + ADP + phosphate + H(+)</text>
        <dbReference type="Rhea" id="RHEA:17453"/>
        <dbReference type="ChEBI" id="CHEBI:15378"/>
        <dbReference type="ChEBI" id="CHEBI:30616"/>
        <dbReference type="ChEBI" id="CHEBI:43474"/>
        <dbReference type="ChEBI" id="CHEBI:57305"/>
        <dbReference type="ChEBI" id="CHEBI:58681"/>
        <dbReference type="ChEBI" id="CHEBI:143788"/>
        <dbReference type="ChEBI" id="CHEBI:456216"/>
        <dbReference type="EC" id="6.3.4.13"/>
    </reaction>
</comment>
<dbReference type="InterPro" id="IPR020561">
    <property type="entry name" value="PRibGlycinamid_synth_ATP-grasp"/>
</dbReference>
<dbReference type="InterPro" id="IPR020562">
    <property type="entry name" value="PRibGlycinamide_synth_N"/>
</dbReference>
<organism evidence="17 18">
    <name type="scientific">Candidatus Gottesmanbacteria bacterium CG1_02_37_22</name>
    <dbReference type="NCBI Taxonomy" id="1805209"/>
    <lineage>
        <taxon>Bacteria</taxon>
        <taxon>Candidatus Gottesmaniibacteriota</taxon>
    </lineage>
</organism>
<protein>
    <recommendedName>
        <fullName evidence="4 14">Phosphoribosylamine--glycine ligase</fullName>
        <ecNumber evidence="4 14">6.3.4.13</ecNumber>
    </recommendedName>
    <alternativeName>
        <fullName evidence="14">GARS</fullName>
    </alternativeName>
    <alternativeName>
        <fullName evidence="12 14">Glycinamide ribonucleotide synthetase</fullName>
    </alternativeName>
    <alternativeName>
        <fullName evidence="13 14">Phosphoribosylglycinamide synthetase</fullName>
    </alternativeName>
</protein>
<dbReference type="Gene3D" id="3.40.50.20">
    <property type="match status" value="1"/>
</dbReference>
<dbReference type="InterPro" id="IPR000115">
    <property type="entry name" value="PRibGlycinamide_synth"/>
</dbReference>
<evidence type="ECO:0000256" key="15">
    <source>
        <dbReference type="PROSITE-ProRule" id="PRU00409"/>
    </source>
</evidence>
<dbReference type="EC" id="6.3.4.13" evidence="4 14"/>
<dbReference type="UniPathway" id="UPA00074">
    <property type="reaction ID" value="UER00125"/>
</dbReference>
<keyword evidence="6" id="KW-0479">Metal-binding</keyword>
<dbReference type="InterPro" id="IPR037123">
    <property type="entry name" value="PRibGlycinamide_synth_C_sf"/>
</dbReference>
<evidence type="ECO:0000259" key="16">
    <source>
        <dbReference type="PROSITE" id="PS50975"/>
    </source>
</evidence>
<dbReference type="GO" id="GO:0005524">
    <property type="term" value="F:ATP binding"/>
    <property type="evidence" value="ECO:0007669"/>
    <property type="project" value="UniProtKB-UniRule"/>
</dbReference>
<dbReference type="FunFam" id="3.90.600.10:FF:000001">
    <property type="entry name" value="Trifunctional purine biosynthetic protein adenosine-3"/>
    <property type="match status" value="1"/>
</dbReference>
<feature type="domain" description="ATP-grasp" evidence="16">
    <location>
        <begin position="107"/>
        <end position="313"/>
    </location>
</feature>
<dbReference type="FunFam" id="3.40.50.20:FF:000006">
    <property type="entry name" value="Phosphoribosylamine--glycine ligase, chloroplastic"/>
    <property type="match status" value="1"/>
</dbReference>
<evidence type="ECO:0000256" key="8">
    <source>
        <dbReference type="ARBA" id="ARBA00022755"/>
    </source>
</evidence>
<dbReference type="InterPro" id="IPR020559">
    <property type="entry name" value="PRibGlycinamide_synth_CS"/>
</dbReference>
<dbReference type="SUPFAM" id="SSF56059">
    <property type="entry name" value="Glutathione synthetase ATP-binding domain-like"/>
    <property type="match status" value="1"/>
</dbReference>
<keyword evidence="9 15" id="KW-0067">ATP-binding</keyword>
<dbReference type="STRING" id="1805209.AUJ73_00640"/>
<dbReference type="Pfam" id="PF02843">
    <property type="entry name" value="GARS_C"/>
    <property type="match status" value="1"/>
</dbReference>
<evidence type="ECO:0000256" key="9">
    <source>
        <dbReference type="ARBA" id="ARBA00022840"/>
    </source>
</evidence>
<comment type="cofactor">
    <cofactor evidence="1">
        <name>Mn(2+)</name>
        <dbReference type="ChEBI" id="CHEBI:29035"/>
    </cofactor>
</comment>
<dbReference type="Gene3D" id="3.90.600.10">
    <property type="entry name" value="Phosphoribosylglycinamide synthetase, C-terminal domain"/>
    <property type="match status" value="1"/>
</dbReference>
<evidence type="ECO:0000256" key="2">
    <source>
        <dbReference type="ARBA" id="ARBA00001946"/>
    </source>
</evidence>
<evidence type="ECO:0000313" key="18">
    <source>
        <dbReference type="Proteomes" id="UP000183120"/>
    </source>
</evidence>
<dbReference type="InterPro" id="IPR013815">
    <property type="entry name" value="ATP_grasp_subdomain_1"/>
</dbReference>
<comment type="caution">
    <text evidence="17">The sequence shown here is derived from an EMBL/GenBank/DDBJ whole genome shotgun (WGS) entry which is preliminary data.</text>
</comment>